<gene>
    <name evidence="4" type="ORF">DFQ27_009239</name>
</gene>
<evidence type="ECO:0008006" key="6">
    <source>
        <dbReference type="Google" id="ProtNLM"/>
    </source>
</evidence>
<organism evidence="4 5">
    <name type="scientific">Actinomortierella ambigua</name>
    <dbReference type="NCBI Taxonomy" id="1343610"/>
    <lineage>
        <taxon>Eukaryota</taxon>
        <taxon>Fungi</taxon>
        <taxon>Fungi incertae sedis</taxon>
        <taxon>Mucoromycota</taxon>
        <taxon>Mortierellomycotina</taxon>
        <taxon>Mortierellomycetes</taxon>
        <taxon>Mortierellales</taxon>
        <taxon>Mortierellaceae</taxon>
        <taxon>Actinomortierella</taxon>
    </lineage>
</organism>
<dbReference type="InterPro" id="IPR012338">
    <property type="entry name" value="Beta-lactam/transpept-like"/>
</dbReference>
<dbReference type="Pfam" id="PF00144">
    <property type="entry name" value="Beta-lactamase"/>
    <property type="match status" value="1"/>
</dbReference>
<dbReference type="Proteomes" id="UP000807716">
    <property type="component" value="Unassembled WGS sequence"/>
</dbReference>
<dbReference type="PANTHER" id="PTHR46825">
    <property type="entry name" value="D-ALANYL-D-ALANINE-CARBOXYPEPTIDASE/ENDOPEPTIDASE AMPH"/>
    <property type="match status" value="1"/>
</dbReference>
<dbReference type="PANTHER" id="PTHR46825:SF15">
    <property type="entry name" value="BETA-LACTAMASE-RELATED DOMAIN-CONTAINING PROTEIN"/>
    <property type="match status" value="1"/>
</dbReference>
<dbReference type="AlphaFoldDB" id="A0A9P6TXC5"/>
<dbReference type="Pfam" id="PF11954">
    <property type="entry name" value="DUF3471"/>
    <property type="match status" value="1"/>
</dbReference>
<dbReference type="Gene3D" id="2.40.128.600">
    <property type="match status" value="1"/>
</dbReference>
<proteinExistence type="inferred from homology"/>
<dbReference type="EMBL" id="JAAAJB010000829">
    <property type="protein sequence ID" value="KAG0250697.1"/>
    <property type="molecule type" value="Genomic_DNA"/>
</dbReference>
<evidence type="ECO:0000259" key="2">
    <source>
        <dbReference type="Pfam" id="PF00144"/>
    </source>
</evidence>
<dbReference type="SUPFAM" id="SSF56601">
    <property type="entry name" value="beta-lactamase/transpeptidase-like"/>
    <property type="match status" value="1"/>
</dbReference>
<reference evidence="4" key="1">
    <citation type="journal article" date="2020" name="Fungal Divers.">
        <title>Resolving the Mortierellaceae phylogeny through synthesis of multi-gene phylogenetics and phylogenomics.</title>
        <authorList>
            <person name="Vandepol N."/>
            <person name="Liber J."/>
            <person name="Desiro A."/>
            <person name="Na H."/>
            <person name="Kennedy M."/>
            <person name="Barry K."/>
            <person name="Grigoriev I.V."/>
            <person name="Miller A.N."/>
            <person name="O'Donnell K."/>
            <person name="Stajich J.E."/>
            <person name="Bonito G."/>
        </authorList>
    </citation>
    <scope>NUCLEOTIDE SEQUENCE</scope>
    <source>
        <strain evidence="4">BC1065</strain>
    </source>
</reference>
<accession>A0A9P6TXC5</accession>
<name>A0A9P6TXC5_9FUNG</name>
<feature type="domain" description="Beta-lactamase-related" evidence="2">
    <location>
        <begin position="21"/>
        <end position="331"/>
    </location>
</feature>
<keyword evidence="5" id="KW-1185">Reference proteome</keyword>
<dbReference type="Gene3D" id="3.40.710.10">
    <property type="entry name" value="DD-peptidase/beta-lactamase superfamily"/>
    <property type="match status" value="1"/>
</dbReference>
<evidence type="ECO:0000313" key="5">
    <source>
        <dbReference type="Proteomes" id="UP000807716"/>
    </source>
</evidence>
<evidence type="ECO:0000313" key="4">
    <source>
        <dbReference type="EMBL" id="KAG0250697.1"/>
    </source>
</evidence>
<dbReference type="InterPro" id="IPR021860">
    <property type="entry name" value="Peptidase_S12_Pab87-rel_C"/>
</dbReference>
<evidence type="ECO:0000259" key="3">
    <source>
        <dbReference type="Pfam" id="PF11954"/>
    </source>
</evidence>
<feature type="domain" description="Peptidase S12 Pab87-related C-terminal" evidence="3">
    <location>
        <begin position="389"/>
        <end position="470"/>
    </location>
</feature>
<protein>
    <recommendedName>
        <fullName evidence="6">Beta-lactamase/transpeptidase-like protein</fullName>
    </recommendedName>
</protein>
<comment type="caution">
    <text evidence="4">The sequence shown here is derived from an EMBL/GenBank/DDBJ whole genome shotgun (WGS) entry which is preliminary data.</text>
</comment>
<comment type="similarity">
    <text evidence="1">Belongs to the peptidase S12 family.</text>
</comment>
<evidence type="ECO:0000256" key="1">
    <source>
        <dbReference type="ARBA" id="ARBA00038215"/>
    </source>
</evidence>
<dbReference type="InterPro" id="IPR001466">
    <property type="entry name" value="Beta-lactam-related"/>
</dbReference>
<dbReference type="OrthoDB" id="5946976at2759"/>
<sequence>MAPTDSTFQEWTDDIERARSMLGIQGLSVAVVHHGKIIYAQGFGKRNDTDPFTPQASEPSPAAAVGELVAENKAKWDVPVSEYLPEFQLKDPRLAKEITFVDLLAHRTGYPRLDIEWWLRPEGRLELIKLLRHVDPEKPIRSDFIYNNHMYSVAGEAASRIAGVSYEDVVLDKLIYPLDMKDSGFTLAEMSRRPNHALSYHCKSFESAQKGETYRLHVDGIPESLIPAGDLYSNVLDLTRWARAIMHEGCLDQQQVLHKETVEKITTAWNIVNRKPGSTDSSIMAYGLGWGIVHYKGHQSWRHEGASPGYHSNIALFPQDDLAVVCLANNSVSSLISYIPNYISDRVLNLPTSKDWLFNEAVEDAKKAYKAFDPAELEKFLPPKLGNKPTMRELKDFVGNYTHPYATPLTIQTMTGEDGKDALVCKIFHFESTLEHYHYDSFRLNVWDDKDPILALLTFVSGDNGSIQQCRFLLDGRTHTYSKMEPSV</sequence>
<dbReference type="InterPro" id="IPR050491">
    <property type="entry name" value="AmpC-like"/>
</dbReference>